<dbReference type="EMBL" id="MU266468">
    <property type="protein sequence ID" value="KAH7922921.1"/>
    <property type="molecule type" value="Genomic_DNA"/>
</dbReference>
<comment type="caution">
    <text evidence="1">The sequence shown here is derived from an EMBL/GenBank/DDBJ whole genome shotgun (WGS) entry which is preliminary data.</text>
</comment>
<reference evidence="1" key="1">
    <citation type="journal article" date="2021" name="New Phytol.">
        <title>Evolutionary innovations through gain and loss of genes in the ectomycorrhizal Boletales.</title>
        <authorList>
            <person name="Wu G."/>
            <person name="Miyauchi S."/>
            <person name="Morin E."/>
            <person name="Kuo A."/>
            <person name="Drula E."/>
            <person name="Varga T."/>
            <person name="Kohler A."/>
            <person name="Feng B."/>
            <person name="Cao Y."/>
            <person name="Lipzen A."/>
            <person name="Daum C."/>
            <person name="Hundley H."/>
            <person name="Pangilinan J."/>
            <person name="Johnson J."/>
            <person name="Barry K."/>
            <person name="LaButti K."/>
            <person name="Ng V."/>
            <person name="Ahrendt S."/>
            <person name="Min B."/>
            <person name="Choi I.G."/>
            <person name="Park H."/>
            <person name="Plett J.M."/>
            <person name="Magnuson J."/>
            <person name="Spatafora J.W."/>
            <person name="Nagy L.G."/>
            <person name="Henrissat B."/>
            <person name="Grigoriev I.V."/>
            <person name="Yang Z.L."/>
            <person name="Xu J."/>
            <person name="Martin F.M."/>
        </authorList>
    </citation>
    <scope>NUCLEOTIDE SEQUENCE</scope>
    <source>
        <strain evidence="1">KUC20120723A-06</strain>
    </source>
</reference>
<keyword evidence="2" id="KW-1185">Reference proteome</keyword>
<proteinExistence type="predicted"/>
<organism evidence="1 2">
    <name type="scientific">Leucogyrophana mollusca</name>
    <dbReference type="NCBI Taxonomy" id="85980"/>
    <lineage>
        <taxon>Eukaryota</taxon>
        <taxon>Fungi</taxon>
        <taxon>Dikarya</taxon>
        <taxon>Basidiomycota</taxon>
        <taxon>Agaricomycotina</taxon>
        <taxon>Agaricomycetes</taxon>
        <taxon>Agaricomycetidae</taxon>
        <taxon>Boletales</taxon>
        <taxon>Boletales incertae sedis</taxon>
        <taxon>Leucogyrophana</taxon>
    </lineage>
</organism>
<evidence type="ECO:0000313" key="2">
    <source>
        <dbReference type="Proteomes" id="UP000790709"/>
    </source>
</evidence>
<sequence>MTAPRYDEQDSQLIADLHKLSKKSPKLVRSTTYNAPSDPEITVRSWKMNEFKYYDVPSPFPTLARGLFTREIDESGESSDKPRYSIVARGYDKFFNIGEVPWTSWSSLEKHTGPPYTLSLKSNGCIIFIAAISVSKLIVTSKHALGPLSGVGETHSEAGHRWLLRHLAEKGKLEEDLAKTLWEKNWTAIAELCDDSFEEHVLPYPAEKSGLHLHGINENAKDFQTLPTSTVDAFADEWGFIKTATTTLNTIPEVKAFTDEISKTGKWNGEALEGFVVRTRIIDPSTKTDLRDNPPPYAPGSSFFFKVKFDEPYMMYRDWREVTKMLLSTKESLDSARLPNSKLKRKETKLYVQWVKNEIRTNPCAFSGFTKGKGIIAIREKFLEWMESNGDKALEVEADSNVTDKKFGKTIIVPVAIPGCGKTAVSIALAHLFGFGHTQSDDVPGKKTAATFIKNVVSLLVTHDVVIADKNNHLVQHRRSLREAVSGFQPPVRLLALNWALDRPPAMIHRICGDRVLTRGDNHQSLRADTVAKSHEDIIWQFIHTTEELSDSEVDKIIDMDNEDTLEQAVDRAVEGCVSVLGVQRPTKEEVEEAVRVAIGYVPATKKPDETKTQKKKKDAAALTPRFYGLLPEVDLEEAVGRQIEDASDVPLDGKDFWRNLVSQKRLSQRPHSTLVHKNELPGQIELWERCSDIDRMAIPPSFKFSLGHVVWDKRVMAVTVDDFQVDQPGTATGQEGQEFVSKLSEEIRGRLHITLGTSDDKVPPFEAMALVKAWRLGKRAGVGSLELEGLDVQGRIKRWSY</sequence>
<evidence type="ECO:0000313" key="1">
    <source>
        <dbReference type="EMBL" id="KAH7922921.1"/>
    </source>
</evidence>
<name>A0ACB8BCP3_9AGAM</name>
<dbReference type="Proteomes" id="UP000790709">
    <property type="component" value="Unassembled WGS sequence"/>
</dbReference>
<accession>A0ACB8BCP3</accession>
<gene>
    <name evidence="1" type="ORF">BV22DRAFT_1197072</name>
</gene>
<protein>
    <submittedName>
        <fullName evidence="1">Uncharacterized protein</fullName>
    </submittedName>
</protein>